<name>A0A518ETD1_9BACT</name>
<organism evidence="1 2">
    <name type="scientific">Saltatorellus ferox</name>
    <dbReference type="NCBI Taxonomy" id="2528018"/>
    <lineage>
        <taxon>Bacteria</taxon>
        <taxon>Pseudomonadati</taxon>
        <taxon>Planctomycetota</taxon>
        <taxon>Planctomycetia</taxon>
        <taxon>Planctomycetia incertae sedis</taxon>
        <taxon>Saltatorellus</taxon>
    </lineage>
</organism>
<protein>
    <recommendedName>
        <fullName evidence="3">Carboxypeptidase regulatory-like domain-containing protein</fullName>
    </recommendedName>
</protein>
<evidence type="ECO:0008006" key="3">
    <source>
        <dbReference type="Google" id="ProtNLM"/>
    </source>
</evidence>
<dbReference type="AlphaFoldDB" id="A0A518ETD1"/>
<gene>
    <name evidence="1" type="ORF">Poly30_28590</name>
</gene>
<dbReference type="Gene3D" id="2.60.40.1120">
    <property type="entry name" value="Carboxypeptidase-like, regulatory domain"/>
    <property type="match status" value="1"/>
</dbReference>
<evidence type="ECO:0000313" key="2">
    <source>
        <dbReference type="Proteomes" id="UP000320390"/>
    </source>
</evidence>
<reference evidence="1 2" key="1">
    <citation type="submission" date="2019-02" db="EMBL/GenBank/DDBJ databases">
        <title>Deep-cultivation of Planctomycetes and their phenomic and genomic characterization uncovers novel biology.</title>
        <authorList>
            <person name="Wiegand S."/>
            <person name="Jogler M."/>
            <person name="Boedeker C."/>
            <person name="Pinto D."/>
            <person name="Vollmers J."/>
            <person name="Rivas-Marin E."/>
            <person name="Kohn T."/>
            <person name="Peeters S.H."/>
            <person name="Heuer A."/>
            <person name="Rast P."/>
            <person name="Oberbeckmann S."/>
            <person name="Bunk B."/>
            <person name="Jeske O."/>
            <person name="Meyerdierks A."/>
            <person name="Storesund J.E."/>
            <person name="Kallscheuer N."/>
            <person name="Luecker S."/>
            <person name="Lage O.M."/>
            <person name="Pohl T."/>
            <person name="Merkel B.J."/>
            <person name="Hornburger P."/>
            <person name="Mueller R.-W."/>
            <person name="Bruemmer F."/>
            <person name="Labrenz M."/>
            <person name="Spormann A.M."/>
            <person name="Op den Camp H."/>
            <person name="Overmann J."/>
            <person name="Amann R."/>
            <person name="Jetten M.S.M."/>
            <person name="Mascher T."/>
            <person name="Medema M.H."/>
            <person name="Devos D.P."/>
            <person name="Kaster A.-K."/>
            <person name="Ovreas L."/>
            <person name="Rohde M."/>
            <person name="Galperin M.Y."/>
            <person name="Jogler C."/>
        </authorList>
    </citation>
    <scope>NUCLEOTIDE SEQUENCE [LARGE SCALE GENOMIC DNA]</scope>
    <source>
        <strain evidence="1 2">Poly30</strain>
    </source>
</reference>
<accession>A0A518ETD1</accession>
<proteinExistence type="predicted"/>
<dbReference type="EMBL" id="CP036434">
    <property type="protein sequence ID" value="QDV07335.1"/>
    <property type="molecule type" value="Genomic_DNA"/>
</dbReference>
<sequence length="644" mass="70080">MVEVRDQGARRTEASVLLEDFPLAAEGSQSAFTTGSSEAIVDDEAPLLREVTFVTLPAEPDFEDASILIHRTSTGEQLEQLDWTGATSRASVPMLDVSACLLLRGAGYGRSTPIPDEVNPCEVTLAWPELCSVRLQIVDDKTWDPVVGASIRLDQRRDASVTVVAANVAGETDVNGQFLASTVARGSWLLTVELDGYETRTRELELNAEAGQEQDWGRTSLTRFRPLPVQLVGAPAEETFEGYTTELNYTDNPFPIDQTGLGVIQVGWYSGPLEVIVKYPDGRHKVCTVHDVEPGTGDVVHVAVQGESALEIELVYSEAAREEIGDSKCWLRIASKGKGSDRFSSGRAVYGEGTYFFPDVIASEAEISFATTFGEWPVEWASTVTDLKEGETTLVALQVIESPRPVQFITTAGSPLADFSFRLTRVGDRTGFSVGNLTDEQGRTELMSELSSGFLLTGADMDGNNYALDVPFSFDLDADDVPSSVVGSFKDFFLDVAVDGSAEPGVKFDFHGSVIGSFFTNRTSDDLGRVGPCRFIDRSQIRVHLHSEDHWWDLPHLDLQPGRNVVLLSSRGTVSASSRDKLGSLTSQERGVAVKQWVQSGKVAYEENEPGKWSCRVPVGLYSLETGAAEPMVIRVSADQPAKL</sequence>
<dbReference type="Proteomes" id="UP000320390">
    <property type="component" value="Chromosome"/>
</dbReference>
<evidence type="ECO:0000313" key="1">
    <source>
        <dbReference type="EMBL" id="QDV07335.1"/>
    </source>
</evidence>
<keyword evidence="2" id="KW-1185">Reference proteome</keyword>